<evidence type="ECO:0000313" key="3">
    <source>
        <dbReference type="Proteomes" id="UP000887116"/>
    </source>
</evidence>
<proteinExistence type="predicted"/>
<name>A0A8X6HVS5_TRICU</name>
<feature type="compositionally biased region" description="Basic and acidic residues" evidence="1">
    <location>
        <begin position="69"/>
        <end position="83"/>
    </location>
</feature>
<sequence>MSRPIEKSARVKVSKSSVSVESGVKCQELSSPTICAKKYPFPFSSGFSVTVFMSSSDCMNSGPFHHLLERSESSLSPVDKKSEGLSSSEQ</sequence>
<accession>A0A8X6HVS5</accession>
<protein>
    <submittedName>
        <fullName evidence="2">Uncharacterized protein</fullName>
    </submittedName>
</protein>
<keyword evidence="3" id="KW-1185">Reference proteome</keyword>
<gene>
    <name evidence="2" type="ORF">TNCT_364551</name>
</gene>
<dbReference type="Proteomes" id="UP000887116">
    <property type="component" value="Unassembled WGS sequence"/>
</dbReference>
<dbReference type="EMBL" id="BMAO01029104">
    <property type="protein sequence ID" value="GFR29435.1"/>
    <property type="molecule type" value="Genomic_DNA"/>
</dbReference>
<evidence type="ECO:0000313" key="2">
    <source>
        <dbReference type="EMBL" id="GFR29435.1"/>
    </source>
</evidence>
<organism evidence="2 3">
    <name type="scientific">Trichonephila clavata</name>
    <name type="common">Joro spider</name>
    <name type="synonym">Nephila clavata</name>
    <dbReference type="NCBI Taxonomy" id="2740835"/>
    <lineage>
        <taxon>Eukaryota</taxon>
        <taxon>Metazoa</taxon>
        <taxon>Ecdysozoa</taxon>
        <taxon>Arthropoda</taxon>
        <taxon>Chelicerata</taxon>
        <taxon>Arachnida</taxon>
        <taxon>Araneae</taxon>
        <taxon>Araneomorphae</taxon>
        <taxon>Entelegynae</taxon>
        <taxon>Araneoidea</taxon>
        <taxon>Nephilidae</taxon>
        <taxon>Trichonephila</taxon>
    </lineage>
</organism>
<comment type="caution">
    <text evidence="2">The sequence shown here is derived from an EMBL/GenBank/DDBJ whole genome shotgun (WGS) entry which is preliminary data.</text>
</comment>
<feature type="region of interest" description="Disordered" evidence="1">
    <location>
        <begin position="69"/>
        <end position="90"/>
    </location>
</feature>
<reference evidence="2" key="1">
    <citation type="submission" date="2020-07" db="EMBL/GenBank/DDBJ databases">
        <title>Multicomponent nature underlies the extraordinary mechanical properties of spider dragline silk.</title>
        <authorList>
            <person name="Kono N."/>
            <person name="Nakamura H."/>
            <person name="Mori M."/>
            <person name="Yoshida Y."/>
            <person name="Ohtoshi R."/>
            <person name="Malay A.D."/>
            <person name="Moran D.A.P."/>
            <person name="Tomita M."/>
            <person name="Numata K."/>
            <person name="Arakawa K."/>
        </authorList>
    </citation>
    <scope>NUCLEOTIDE SEQUENCE</scope>
</reference>
<evidence type="ECO:0000256" key="1">
    <source>
        <dbReference type="SAM" id="MobiDB-lite"/>
    </source>
</evidence>
<dbReference type="AlphaFoldDB" id="A0A8X6HVS5"/>